<evidence type="ECO:0000313" key="2">
    <source>
        <dbReference type="Proteomes" id="UP000782312"/>
    </source>
</evidence>
<sequence>MSHRFMYQNLLGTGTAIAPSSVARAVVGGAVPRVANGAGAAVFSGAYAGQDQEVYTVEIETEGEVGTAAFKWRKTSTPVGSWEASGLPTALTDTALGQGVRVRFANGASAPAFRAGDRWQATASQFRSPKMLHDLDPGTAWRSGSPPLAAEALVFDLGAAQAPDAFLLHGHNLSAAASVRIQANGADAWGVPALDEPVAWRAGTMARYLTTSPRSHRFWRLLIEGEAGNPAGHLEIAELYLGGYFEPAYGFAWRNVVAEEALERGQETESGAARSVLLNRGRRALLPYAHVSAQQKGLFLSMFQAAKDKEAERNKPLFAHLDVDDQDSLFLATLAGAFSPAEEGPDDYAFDLELLERLA</sequence>
<protein>
    <submittedName>
        <fullName evidence="1">Uncharacterized protein</fullName>
    </submittedName>
</protein>
<dbReference type="EMBL" id="JACPUR010000009">
    <property type="protein sequence ID" value="MBI3126707.1"/>
    <property type="molecule type" value="Genomic_DNA"/>
</dbReference>
<comment type="caution">
    <text evidence="1">The sequence shown here is derived from an EMBL/GenBank/DDBJ whole genome shotgun (WGS) entry which is preliminary data.</text>
</comment>
<proteinExistence type="predicted"/>
<reference evidence="1" key="1">
    <citation type="submission" date="2020-07" db="EMBL/GenBank/DDBJ databases">
        <title>Huge and variable diversity of episymbiotic CPR bacteria and DPANN archaea in groundwater ecosystems.</title>
        <authorList>
            <person name="He C.Y."/>
            <person name="Keren R."/>
            <person name="Whittaker M."/>
            <person name="Farag I.F."/>
            <person name="Doudna J."/>
            <person name="Cate J.H.D."/>
            <person name="Banfield J.F."/>
        </authorList>
    </citation>
    <scope>NUCLEOTIDE SEQUENCE</scope>
    <source>
        <strain evidence="1">NC_groundwater_763_Ag_S-0.2um_68_21</strain>
    </source>
</reference>
<dbReference type="Proteomes" id="UP000782312">
    <property type="component" value="Unassembled WGS sequence"/>
</dbReference>
<gene>
    <name evidence="1" type="ORF">HYZ11_03785</name>
</gene>
<dbReference type="AlphaFoldDB" id="A0A932HYX1"/>
<organism evidence="1 2">
    <name type="scientific">Tectimicrobiota bacterium</name>
    <dbReference type="NCBI Taxonomy" id="2528274"/>
    <lineage>
        <taxon>Bacteria</taxon>
        <taxon>Pseudomonadati</taxon>
        <taxon>Nitrospinota/Tectimicrobiota group</taxon>
        <taxon>Candidatus Tectimicrobiota</taxon>
    </lineage>
</organism>
<name>A0A932HYX1_UNCTE</name>
<accession>A0A932HYX1</accession>
<evidence type="ECO:0000313" key="1">
    <source>
        <dbReference type="EMBL" id="MBI3126707.1"/>
    </source>
</evidence>